<feature type="region of interest" description="Disordered" evidence="7">
    <location>
        <begin position="674"/>
        <end position="693"/>
    </location>
</feature>
<evidence type="ECO:0000256" key="5">
    <source>
        <dbReference type="ARBA" id="ARBA00023242"/>
    </source>
</evidence>
<dbReference type="PANTHER" id="PTHR14453:SF67">
    <property type="entry name" value="POLY [ADP-RIBOSE] POLYMERASE"/>
    <property type="match status" value="1"/>
</dbReference>
<proteinExistence type="predicted"/>
<dbReference type="CDD" id="cd02907">
    <property type="entry name" value="Macro_Af1521_BAL-like"/>
    <property type="match status" value="1"/>
</dbReference>
<dbReference type="RefSeq" id="XP_019859813.1">
    <property type="nucleotide sequence ID" value="XM_020004254.1"/>
</dbReference>
<dbReference type="InterPro" id="IPR037197">
    <property type="entry name" value="WWE_dom_sf"/>
</dbReference>
<dbReference type="SUPFAM" id="SSF52949">
    <property type="entry name" value="Macro domain-like"/>
    <property type="match status" value="3"/>
</dbReference>
<dbReference type="GO" id="GO:0003950">
    <property type="term" value="F:NAD+ poly-ADP-ribosyltransferase activity"/>
    <property type="evidence" value="ECO:0007669"/>
    <property type="project" value="UniProtKB-UniRule"/>
</dbReference>
<feature type="domain" description="Macro" evidence="10">
    <location>
        <begin position="489"/>
        <end position="671"/>
    </location>
</feature>
<feature type="domain" description="Macro" evidence="10">
    <location>
        <begin position="246"/>
        <end position="433"/>
    </location>
</feature>
<evidence type="ECO:0000259" key="10">
    <source>
        <dbReference type="PROSITE" id="PS51154"/>
    </source>
</evidence>
<dbReference type="CDD" id="cd01439">
    <property type="entry name" value="TCCD_inducible_PARP_like"/>
    <property type="match status" value="1"/>
</dbReference>
<evidence type="ECO:0000256" key="4">
    <source>
        <dbReference type="ARBA" id="ARBA00023027"/>
    </source>
</evidence>
<feature type="domain" description="PARP catalytic" evidence="9">
    <location>
        <begin position="1146"/>
        <end position="1342"/>
    </location>
</feature>
<dbReference type="Gene3D" id="3.90.228.10">
    <property type="match status" value="1"/>
</dbReference>
<feature type="domain" description="WWE" evidence="8">
    <location>
        <begin position="1055"/>
        <end position="1130"/>
    </location>
</feature>
<keyword evidence="4 6" id="KW-0520">NAD</keyword>
<protein>
    <recommendedName>
        <fullName evidence="6">Poly [ADP-ribose] polymerase</fullName>
        <shortName evidence="6">PARP</shortName>
        <ecNumber evidence="6">2.4.2.-</ecNumber>
    </recommendedName>
</protein>
<evidence type="ECO:0000313" key="11">
    <source>
        <dbReference type="EnsemblMetazoa" id="XP_019859813.1"/>
    </source>
</evidence>
<feature type="region of interest" description="Disordered" evidence="7">
    <location>
        <begin position="446"/>
        <end position="497"/>
    </location>
</feature>
<dbReference type="KEGG" id="aqu:109588064"/>
<evidence type="ECO:0000313" key="12">
    <source>
        <dbReference type="Proteomes" id="UP000007879"/>
    </source>
</evidence>
<organism evidence="11 12">
    <name type="scientific">Amphimedon queenslandica</name>
    <name type="common">Sponge</name>
    <dbReference type="NCBI Taxonomy" id="400682"/>
    <lineage>
        <taxon>Eukaryota</taxon>
        <taxon>Metazoa</taxon>
        <taxon>Porifera</taxon>
        <taxon>Demospongiae</taxon>
        <taxon>Heteroscleromorpha</taxon>
        <taxon>Haplosclerida</taxon>
        <taxon>Niphatidae</taxon>
        <taxon>Amphimedon</taxon>
    </lineage>
</organism>
<dbReference type="Proteomes" id="UP000007879">
    <property type="component" value="Unassembled WGS sequence"/>
</dbReference>
<evidence type="ECO:0000256" key="7">
    <source>
        <dbReference type="SAM" id="MobiDB-lite"/>
    </source>
</evidence>
<reference evidence="11" key="2">
    <citation type="submission" date="2024-06" db="UniProtKB">
        <authorList>
            <consortium name="EnsemblMetazoa"/>
        </authorList>
    </citation>
    <scope>IDENTIFICATION</scope>
</reference>
<dbReference type="Pfam" id="PF00644">
    <property type="entry name" value="PARP"/>
    <property type="match status" value="1"/>
</dbReference>
<evidence type="ECO:0000256" key="6">
    <source>
        <dbReference type="RuleBase" id="RU362114"/>
    </source>
</evidence>
<evidence type="ECO:0000256" key="2">
    <source>
        <dbReference type="ARBA" id="ARBA00022676"/>
    </source>
</evidence>
<keyword evidence="2 6" id="KW-0328">Glycosyltransferase</keyword>
<dbReference type="PROSITE" id="PS51154">
    <property type="entry name" value="MACRO"/>
    <property type="match status" value="3"/>
</dbReference>
<dbReference type="InterPro" id="IPR002589">
    <property type="entry name" value="Macro_dom"/>
</dbReference>
<dbReference type="SMART" id="SM00506">
    <property type="entry name" value="A1pp"/>
    <property type="match status" value="3"/>
</dbReference>
<evidence type="ECO:0000256" key="3">
    <source>
        <dbReference type="ARBA" id="ARBA00022679"/>
    </source>
</evidence>
<dbReference type="InterPro" id="IPR004170">
    <property type="entry name" value="WWE_dom"/>
</dbReference>
<evidence type="ECO:0000259" key="9">
    <source>
        <dbReference type="PROSITE" id="PS51059"/>
    </source>
</evidence>
<reference evidence="12" key="1">
    <citation type="journal article" date="2010" name="Nature">
        <title>The Amphimedon queenslandica genome and the evolution of animal complexity.</title>
        <authorList>
            <person name="Srivastava M."/>
            <person name="Simakov O."/>
            <person name="Chapman J."/>
            <person name="Fahey B."/>
            <person name="Gauthier M.E."/>
            <person name="Mitros T."/>
            <person name="Richards G.S."/>
            <person name="Conaco C."/>
            <person name="Dacre M."/>
            <person name="Hellsten U."/>
            <person name="Larroux C."/>
            <person name="Putnam N.H."/>
            <person name="Stanke M."/>
            <person name="Adamska M."/>
            <person name="Darling A."/>
            <person name="Degnan S.M."/>
            <person name="Oakley T.H."/>
            <person name="Plachetzki D.C."/>
            <person name="Zhai Y."/>
            <person name="Adamski M."/>
            <person name="Calcino A."/>
            <person name="Cummins S.F."/>
            <person name="Goodstein D.M."/>
            <person name="Harris C."/>
            <person name="Jackson D.J."/>
            <person name="Leys S.P."/>
            <person name="Shu S."/>
            <person name="Woodcroft B.J."/>
            <person name="Vervoort M."/>
            <person name="Kosik K.S."/>
            <person name="Manning G."/>
            <person name="Degnan B.M."/>
            <person name="Rokhsar D.S."/>
        </authorList>
    </citation>
    <scope>NUCLEOTIDE SEQUENCE [LARGE SCALE GENOMIC DNA]</scope>
</reference>
<name>A0AAN0JSL4_AMPQE</name>
<keyword evidence="3 6" id="KW-0808">Transferase</keyword>
<dbReference type="PROSITE" id="PS50918">
    <property type="entry name" value="WWE"/>
    <property type="match status" value="1"/>
</dbReference>
<dbReference type="PROSITE" id="PS51059">
    <property type="entry name" value="PARP_CATALYTIC"/>
    <property type="match status" value="1"/>
</dbReference>
<dbReference type="Gene3D" id="3.40.220.10">
    <property type="entry name" value="Leucine Aminopeptidase, subunit E, domain 1"/>
    <property type="match status" value="3"/>
</dbReference>
<dbReference type="FunFam" id="3.90.228.10:FF:000008">
    <property type="entry name" value="Poly [ADP-ribose] polymerase"/>
    <property type="match status" value="1"/>
</dbReference>
<dbReference type="GO" id="GO:0005634">
    <property type="term" value="C:nucleus"/>
    <property type="evidence" value="ECO:0007669"/>
    <property type="project" value="UniProtKB-SubCell"/>
</dbReference>
<dbReference type="GeneID" id="109588064"/>
<dbReference type="GO" id="GO:0010629">
    <property type="term" value="P:negative regulation of gene expression"/>
    <property type="evidence" value="ECO:0007669"/>
    <property type="project" value="TreeGrafter"/>
</dbReference>
<sequence>MLNGHPEVIPYFANNANNQLFFLLLCSNSHIDRAEHVATTIQQEIVVQSVDLPQSFSRQVSDSKFASFQTSLAKKYSFSATVHQNKLTLVSTRSSIADVSREFYTFVTEACSVTDVIHFKKGVWRLVYSTSMEKKWTDLVEDMKKKGVTIVSSSKPTAHKPFIKIKGEVHNLEFAKEEILEFQAAVKERQVTISRPGMGKYFLSNPQGQTMLKGIESEAHVCIEVEISNKNCGDHEPSMTAGQSFKNIGFGSTAEMKRVNVIVGDITEFDRADVIVNAANGQLVHGTGIAAAIVKKSGPAIEEDSRRHIDKNGSLSDGKAVLFLRAGNLPYKAIVHAVGPIWNRFGDNARETALLKKAVRQSLEKSTSYASIAIPAISSGMFGFPVDVCADTILKAIVEFSAADHGSQLNDINIVIFEDNVNEFLKAAERELKGFQSQTSLSSSSAAVPSIQTASTPLGNSSADNEKRRKIRGSTTPTTSTASTTTSTKASWSTPTGFVPPVKITNGSIIQYQEEAIVNTTDTDLGFGGFVAKEILKKAGSGLEQECSEFKPVGVGSVTVTGGHNLKSKHVLHVVLPGYDGPSGNAEMVLKQVVNKCLEECTRLKLKSLSMPSIGAGNLRYPTDVVARVLMEETASFFQKNQGKTSLQLVHFVIFDQKIYNAFQIVYENLNSSTSTNVPKSVTPPSHHNGTSSFGSQIKVRASSQSTCSFPLPHGLSLELLQGDISDDDSDAIVNTTQENLKLVGGGVSGALLKKGGQALQHACDSAVAKGKTAKEGKVVFTKATGSLKCKEVFHIAFHGGRNLNKTVFACLELAERKRFSSISFPAIGTGTFNYPATDAAKAIVDALQKFISSKPKHVQVIRMVVFQAQVYKDFVGAFNKIGDSSGGLMSYIYNGMKAAVKSFFVASNDSSDDEDADKMEAEPIKNPNIEDEEFEDLGEDEVVRLMLANLSLDSEVTLHIYGETDSSVGRAEKKLQSTIDTTSHTEDIDNPSIAAFSDEVVHELKSFASDQNVDIEIDRDPILHSVHLEGLFQDVMLVKDKIRDAMSSITQERSNKAAAALVSKTVCWVRINPDDEEEEEYGELLNFEIEQAFQNKKSFFDATDENFIINFGKMKETDKVTDKTAIVKRLDLTKSQEQPDDWDPMPLDSQGKEKRFHFVTLQATSPEYRNAETAFNETMTGSYTKILSIQRLQNPALYKQYAVRKKEMEKHNPKGHQNERLLWHGTSPDTLDKINTRGFDRNFAGKNATYYGKGVYFARDASYSHRYTSPDANGVRNMYYTLVLTGEFTRGDGTMLAPPPKNPQLDPNVTFDATVDNVGNPSIFVVYQDAQNYPAYMVNYQ</sequence>
<dbReference type="EC" id="2.4.2.-" evidence="6"/>
<keyword evidence="5" id="KW-0539">Nucleus</keyword>
<dbReference type="Pfam" id="PF01661">
    <property type="entry name" value="Macro"/>
    <property type="match status" value="3"/>
</dbReference>
<feature type="domain" description="Macro" evidence="10">
    <location>
        <begin position="705"/>
        <end position="883"/>
    </location>
</feature>
<dbReference type="EnsemblMetazoa" id="XM_020004254.1">
    <property type="protein sequence ID" value="XP_019859813.1"/>
    <property type="gene ID" value="LOC109588064"/>
</dbReference>
<dbReference type="SUPFAM" id="SSF56399">
    <property type="entry name" value="ADP-ribosylation"/>
    <property type="match status" value="1"/>
</dbReference>
<dbReference type="PANTHER" id="PTHR14453">
    <property type="entry name" value="PARP/ZINC FINGER CCCH TYPE DOMAIN CONTAINING PROTEIN"/>
    <property type="match status" value="1"/>
</dbReference>
<keyword evidence="12" id="KW-1185">Reference proteome</keyword>
<evidence type="ECO:0000259" key="8">
    <source>
        <dbReference type="PROSITE" id="PS50918"/>
    </source>
</evidence>
<accession>A0AAN0JSL4</accession>
<dbReference type="GO" id="GO:0003714">
    <property type="term" value="F:transcription corepressor activity"/>
    <property type="evidence" value="ECO:0007669"/>
    <property type="project" value="TreeGrafter"/>
</dbReference>
<dbReference type="GO" id="GO:0005737">
    <property type="term" value="C:cytoplasm"/>
    <property type="evidence" value="ECO:0007669"/>
    <property type="project" value="TreeGrafter"/>
</dbReference>
<evidence type="ECO:0000256" key="1">
    <source>
        <dbReference type="ARBA" id="ARBA00004123"/>
    </source>
</evidence>
<dbReference type="InterPro" id="IPR043472">
    <property type="entry name" value="Macro_dom-like"/>
</dbReference>
<feature type="compositionally biased region" description="Polar residues" evidence="7">
    <location>
        <begin position="446"/>
        <end position="463"/>
    </location>
</feature>
<dbReference type="InterPro" id="IPR052056">
    <property type="entry name" value="Mono-ARTD/PARP"/>
</dbReference>
<dbReference type="SUPFAM" id="SSF117839">
    <property type="entry name" value="WWE domain"/>
    <property type="match status" value="1"/>
</dbReference>
<feature type="compositionally biased region" description="Low complexity" evidence="7">
    <location>
        <begin position="474"/>
        <end position="496"/>
    </location>
</feature>
<dbReference type="Gene3D" id="3.30.720.50">
    <property type="match status" value="1"/>
</dbReference>
<comment type="subcellular location">
    <subcellularLocation>
        <location evidence="1">Nucleus</location>
    </subcellularLocation>
</comment>
<dbReference type="InterPro" id="IPR012317">
    <property type="entry name" value="Poly(ADP-ribose)pol_cat_dom"/>
</dbReference>